<protein>
    <submittedName>
        <fullName evidence="1">Uncharacterized protein</fullName>
    </submittedName>
</protein>
<dbReference type="Proteomes" id="UP001590951">
    <property type="component" value="Unassembled WGS sequence"/>
</dbReference>
<evidence type="ECO:0000313" key="2">
    <source>
        <dbReference type="Proteomes" id="UP001590951"/>
    </source>
</evidence>
<keyword evidence="2" id="KW-1185">Reference proteome</keyword>
<name>A0ABR4BLF2_9LECA</name>
<gene>
    <name evidence="1" type="ORF">ABVK25_002060</name>
</gene>
<sequence>MECRSTPNTRIVAGLRVESRTYQKFEHLQRITVTLVKRHKLHRIDVETANEMLHYEQQNAHRFNVSVATNAIPNLRLSLATSMAQMEDEMFGLMELTKEMRELNSS</sequence>
<reference evidence="1 2" key="1">
    <citation type="submission" date="2024-09" db="EMBL/GenBank/DDBJ databases">
        <title>Rethinking Asexuality: The Enigmatic Case of Functional Sexual Genes in Lepraria (Stereocaulaceae).</title>
        <authorList>
            <person name="Doellman M."/>
            <person name="Sun Y."/>
            <person name="Barcenas-Pena A."/>
            <person name="Lumbsch H.T."/>
            <person name="Grewe F."/>
        </authorList>
    </citation>
    <scope>NUCLEOTIDE SEQUENCE [LARGE SCALE GENOMIC DNA]</scope>
    <source>
        <strain evidence="1 2">Grewe 0041</strain>
    </source>
</reference>
<dbReference type="EMBL" id="JBHFEH010000004">
    <property type="protein sequence ID" value="KAL2057676.1"/>
    <property type="molecule type" value="Genomic_DNA"/>
</dbReference>
<accession>A0ABR4BLF2</accession>
<evidence type="ECO:0000313" key="1">
    <source>
        <dbReference type="EMBL" id="KAL2057676.1"/>
    </source>
</evidence>
<comment type="caution">
    <text evidence="1">The sequence shown here is derived from an EMBL/GenBank/DDBJ whole genome shotgun (WGS) entry which is preliminary data.</text>
</comment>
<organism evidence="1 2">
    <name type="scientific">Lepraria finkii</name>
    <dbReference type="NCBI Taxonomy" id="1340010"/>
    <lineage>
        <taxon>Eukaryota</taxon>
        <taxon>Fungi</taxon>
        <taxon>Dikarya</taxon>
        <taxon>Ascomycota</taxon>
        <taxon>Pezizomycotina</taxon>
        <taxon>Lecanoromycetes</taxon>
        <taxon>OSLEUM clade</taxon>
        <taxon>Lecanoromycetidae</taxon>
        <taxon>Lecanorales</taxon>
        <taxon>Lecanorineae</taxon>
        <taxon>Stereocaulaceae</taxon>
        <taxon>Lepraria</taxon>
    </lineage>
</organism>
<proteinExistence type="predicted"/>